<dbReference type="KEGG" id="ptm:GSPATT00036028001"/>
<organism evidence="2 3">
    <name type="scientific">Paramecium tetraurelia</name>
    <dbReference type="NCBI Taxonomy" id="5888"/>
    <lineage>
        <taxon>Eukaryota</taxon>
        <taxon>Sar</taxon>
        <taxon>Alveolata</taxon>
        <taxon>Ciliophora</taxon>
        <taxon>Intramacronucleata</taxon>
        <taxon>Oligohymenophorea</taxon>
        <taxon>Peniculida</taxon>
        <taxon>Parameciidae</taxon>
        <taxon>Paramecium</taxon>
    </lineage>
</organism>
<proteinExistence type="predicted"/>
<dbReference type="InParanoid" id="A0C7Y0"/>
<keyword evidence="3" id="KW-1185">Reference proteome</keyword>
<dbReference type="EMBL" id="CT868048">
    <property type="protein sequence ID" value="CAK66897.1"/>
    <property type="molecule type" value="Genomic_DNA"/>
</dbReference>
<dbReference type="Proteomes" id="UP000000600">
    <property type="component" value="Unassembled WGS sequence"/>
</dbReference>
<dbReference type="HOGENOM" id="CLU_1172618_0_0_1"/>
<evidence type="ECO:0000313" key="2">
    <source>
        <dbReference type="EMBL" id="CAK66897.1"/>
    </source>
</evidence>
<sequence>MQKNQQCSQTFNNSAINQSSIIAQALRMNRYQFPQIRSPNICLILVKCKLFVNNKLLCQIAQERKRREQERNKQEEKELKQLMPEIDDYHKYINNFKLMGQCKCGTVCYQKEEITSLKISSHSIQISIKQNKNYQGKTSNQIEPPNQKDLESGILKNSITSKISIQELSKNLIQTQARMPDQVIDALKSSERKTLPSYFNCRMELNMKEMDLENRYGQMDQYMKENENKINLMGMVD</sequence>
<dbReference type="OrthoDB" id="10466731at2759"/>
<keyword evidence="1" id="KW-0175">Coiled coil</keyword>
<dbReference type="RefSeq" id="XP_001434294.1">
    <property type="nucleotide sequence ID" value="XM_001434257.1"/>
</dbReference>
<reference evidence="2 3" key="1">
    <citation type="journal article" date="2006" name="Nature">
        <title>Global trends of whole-genome duplications revealed by the ciliate Paramecium tetraurelia.</title>
        <authorList>
            <consortium name="Genoscope"/>
            <person name="Aury J.-M."/>
            <person name="Jaillon O."/>
            <person name="Duret L."/>
            <person name="Noel B."/>
            <person name="Jubin C."/>
            <person name="Porcel B.M."/>
            <person name="Segurens B."/>
            <person name="Daubin V."/>
            <person name="Anthouard V."/>
            <person name="Aiach N."/>
            <person name="Arnaiz O."/>
            <person name="Billaut A."/>
            <person name="Beisson J."/>
            <person name="Blanc I."/>
            <person name="Bouhouche K."/>
            <person name="Camara F."/>
            <person name="Duharcourt S."/>
            <person name="Guigo R."/>
            <person name="Gogendeau D."/>
            <person name="Katinka M."/>
            <person name="Keller A.-M."/>
            <person name="Kissmehl R."/>
            <person name="Klotz C."/>
            <person name="Koll F."/>
            <person name="Le Moue A."/>
            <person name="Lepere C."/>
            <person name="Malinsky S."/>
            <person name="Nowacki M."/>
            <person name="Nowak J.K."/>
            <person name="Plattner H."/>
            <person name="Poulain J."/>
            <person name="Ruiz F."/>
            <person name="Serrano V."/>
            <person name="Zagulski M."/>
            <person name="Dessen P."/>
            <person name="Betermier M."/>
            <person name="Weissenbach J."/>
            <person name="Scarpelli C."/>
            <person name="Schachter V."/>
            <person name="Sperling L."/>
            <person name="Meyer E."/>
            <person name="Cohen J."/>
            <person name="Wincker P."/>
        </authorList>
    </citation>
    <scope>NUCLEOTIDE SEQUENCE [LARGE SCALE GENOMIC DNA]</scope>
    <source>
        <strain evidence="2 3">Stock d4-2</strain>
    </source>
</reference>
<evidence type="ECO:0000313" key="3">
    <source>
        <dbReference type="Proteomes" id="UP000000600"/>
    </source>
</evidence>
<gene>
    <name evidence="2" type="ORF">GSPATT00036028001</name>
</gene>
<protein>
    <submittedName>
        <fullName evidence="2">Uncharacterized protein</fullName>
    </submittedName>
</protein>
<dbReference type="GeneID" id="5020079"/>
<evidence type="ECO:0000256" key="1">
    <source>
        <dbReference type="SAM" id="Coils"/>
    </source>
</evidence>
<name>A0C7Y0_PARTE</name>
<accession>A0C7Y0</accession>
<feature type="coiled-coil region" evidence="1">
    <location>
        <begin position="53"/>
        <end position="85"/>
    </location>
</feature>
<dbReference type="AlphaFoldDB" id="A0C7Y0"/>